<accession>A0A6A4R9Z5</accession>
<keyword evidence="1" id="KW-1133">Transmembrane helix</keyword>
<keyword evidence="1" id="KW-0472">Membrane</keyword>
<comment type="caution">
    <text evidence="2">The sequence shown here is derived from an EMBL/GenBank/DDBJ whole genome shotgun (WGS) entry which is preliminary data.</text>
</comment>
<dbReference type="GO" id="GO:0016788">
    <property type="term" value="F:hydrolase activity, acting on ester bonds"/>
    <property type="evidence" value="ECO:0007669"/>
    <property type="project" value="UniProtKB-ARBA"/>
</dbReference>
<dbReference type="InterPro" id="IPR036514">
    <property type="entry name" value="SGNH_hydro_sf"/>
</dbReference>
<feature type="transmembrane region" description="Helical" evidence="1">
    <location>
        <begin position="17"/>
        <end position="38"/>
    </location>
</feature>
<name>A0A6A4R9Z5_9RHOB</name>
<protein>
    <recommendedName>
        <fullName evidence="4">SGNH hydrolase-type esterase domain-containing protein</fullName>
    </recommendedName>
</protein>
<dbReference type="AlphaFoldDB" id="A0A6A4R9Z5"/>
<organism evidence="2 3">
    <name type="scientific">Parasedimentitalea maritima</name>
    <dbReference type="NCBI Taxonomy" id="2578117"/>
    <lineage>
        <taxon>Bacteria</taxon>
        <taxon>Pseudomonadati</taxon>
        <taxon>Pseudomonadota</taxon>
        <taxon>Alphaproteobacteria</taxon>
        <taxon>Rhodobacterales</taxon>
        <taxon>Paracoccaceae</taxon>
        <taxon>Parasedimentitalea</taxon>
    </lineage>
</organism>
<sequence>MTSTASRTTGRRALRRFSLVCVGSVIVVVALELVLVFLSRGVDHVPGFFAPSDDGSFILAAKSQSEYWHSGRVVTVTIGADGTRLVPSAPPSAPTTLHIVGDSQVFGWGLSDDETLPEHLQRMLGPDLRVVNHGKPGIGPMGYLQKLADIPLSDPVIVVLTEMNDFQDSYSAMPTVTHHCGSIVLPNGIGRRLPCFVLRSQIFNLLMDLRNLATVERTPLPLGFNPYAVISARVLCKRVENNLAGFLQRRAGASTLLTIPWEAEFVPSRLSAYAPFLDKAEAHTRLPGGTRLHAAFADAPDPDALFQPNDHHISAVGVQWIARALVNLRDWHHAAQEPENQQLADCSFSATLP</sequence>
<proteinExistence type="predicted"/>
<evidence type="ECO:0000256" key="1">
    <source>
        <dbReference type="SAM" id="Phobius"/>
    </source>
</evidence>
<dbReference type="SUPFAM" id="SSF52266">
    <property type="entry name" value="SGNH hydrolase"/>
    <property type="match status" value="1"/>
</dbReference>
<reference evidence="2 3" key="1">
    <citation type="submission" date="2019-12" db="EMBL/GenBank/DDBJ databases">
        <authorList>
            <person name="Zhang Y.-J."/>
        </authorList>
    </citation>
    <scope>NUCLEOTIDE SEQUENCE [LARGE SCALE GENOMIC DNA]</scope>
    <source>
        <strain evidence="2 3">H18S-6</strain>
    </source>
</reference>
<dbReference type="EMBL" id="WSFO01000026">
    <property type="protein sequence ID" value="KAE9624740.1"/>
    <property type="molecule type" value="Genomic_DNA"/>
</dbReference>
<dbReference type="RefSeq" id="WP_158981819.1">
    <property type="nucleotide sequence ID" value="NZ_WSFO01000026.1"/>
</dbReference>
<dbReference type="Gene3D" id="3.40.50.1110">
    <property type="entry name" value="SGNH hydrolase"/>
    <property type="match status" value="1"/>
</dbReference>
<evidence type="ECO:0000313" key="3">
    <source>
        <dbReference type="Proteomes" id="UP000441586"/>
    </source>
</evidence>
<gene>
    <name evidence="2" type="ORF">GP644_23180</name>
</gene>
<evidence type="ECO:0008006" key="4">
    <source>
        <dbReference type="Google" id="ProtNLM"/>
    </source>
</evidence>
<dbReference type="Proteomes" id="UP000441586">
    <property type="component" value="Unassembled WGS sequence"/>
</dbReference>
<keyword evidence="1" id="KW-0812">Transmembrane</keyword>
<evidence type="ECO:0000313" key="2">
    <source>
        <dbReference type="EMBL" id="KAE9624740.1"/>
    </source>
</evidence>